<dbReference type="CDD" id="cd01127">
    <property type="entry name" value="TrwB_TraG_TraD_VirD4"/>
    <property type="match status" value="1"/>
</dbReference>
<sequence>AIAVLLLLAVASVFGLLYVSSGLLVKYLALHDVTPHLSLPFELAKFGEKKQKGFGVIALAASVGLPVLVFGLVGFAALMPKKRELHGSARFATRLELVKGGLLQPDQAGDKFPSIVVGKLQNEFLLFRGQQFMFLAAPTRSGKGVGVVIPNLLHYRDSVVVLDIKGENFEVTSGFRAKCGQEVHKFAPDDENFLTSCWNPLGYVRDDPRFRISDLMSITNILYPPSDDVWSSTAESLFLGLALYVMDTAKLHSSFNVATIKKMRVGLECLKDEETFMQHVKEREPFEPLSPDCITHLRSYAQTSDKLRNSIGISFDQPLAIFADPITARATARNSFDMRDVRRKRMSVYVVIKPASIDKFGKFLNLFFQQLLVLNMDKLPQDDPSLKFQCLLLLDEFPAMGRIAIIEKASAYMAGYNMRLLLIFQSKSQVKDRKLYDETGAQTMLTNMALQVCFAPRDEDDAKDYSEMIGYMTEKGLSKSRQLSGKTGRSESESDQRRAVLLPQEVKAIGQAKEIVSMENMPPALVDKIFWYQEPIFQARANLPQPAVPDQGERFNVIEAAPASPALHFAGAIDEQAIPAGATFEVGFSPKRNALEVVMSFILGAKSELLVAAYSFTSKEIAFALVEAKQRGVDVRVVVDHSQNSDEQGGYKAVDFLSAQGIPVFRSENYAAMHHKFMVADGEHVQLGSFNYTASANSRNAETAIAMRHAGVLASVYRTEWLRLSTEPKVSVETVMAVDRSLAILKEFGI</sequence>
<feature type="non-terminal residue" evidence="9">
    <location>
        <position position="1"/>
    </location>
</feature>
<dbReference type="AlphaFoldDB" id="A0A844BCE4"/>
<dbReference type="InterPro" id="IPR027417">
    <property type="entry name" value="P-loop_NTPase"/>
</dbReference>
<dbReference type="PANTHER" id="PTHR37937:SF1">
    <property type="entry name" value="CONJUGATIVE TRANSFER: DNA TRANSPORT"/>
    <property type="match status" value="1"/>
</dbReference>
<protein>
    <submittedName>
        <fullName evidence="9">TraM recognition domain-containing protein</fullName>
    </submittedName>
</protein>
<keyword evidence="3" id="KW-1003">Cell membrane</keyword>
<evidence type="ECO:0000256" key="6">
    <source>
        <dbReference type="ARBA" id="ARBA00023136"/>
    </source>
</evidence>
<dbReference type="EMBL" id="WJBU01000023">
    <property type="protein sequence ID" value="MRD49329.1"/>
    <property type="molecule type" value="Genomic_DNA"/>
</dbReference>
<dbReference type="GO" id="GO:0005886">
    <property type="term" value="C:plasma membrane"/>
    <property type="evidence" value="ECO:0007669"/>
    <property type="project" value="UniProtKB-SubCell"/>
</dbReference>
<keyword evidence="4 7" id="KW-0812">Transmembrane</keyword>
<keyword evidence="10" id="KW-1185">Reference proteome</keyword>
<dbReference type="Proteomes" id="UP000487350">
    <property type="component" value="Unassembled WGS sequence"/>
</dbReference>
<organism evidence="9 10">
    <name type="scientific">Caenimonas koreensis DSM 17982</name>
    <dbReference type="NCBI Taxonomy" id="1121255"/>
    <lineage>
        <taxon>Bacteria</taxon>
        <taxon>Pseudomonadati</taxon>
        <taxon>Pseudomonadota</taxon>
        <taxon>Betaproteobacteria</taxon>
        <taxon>Burkholderiales</taxon>
        <taxon>Comamonadaceae</taxon>
        <taxon>Caenimonas</taxon>
    </lineage>
</organism>
<evidence type="ECO:0000256" key="1">
    <source>
        <dbReference type="ARBA" id="ARBA00004651"/>
    </source>
</evidence>
<accession>A0A844BCE4</accession>
<evidence type="ECO:0000313" key="9">
    <source>
        <dbReference type="EMBL" id="MRD49329.1"/>
    </source>
</evidence>
<evidence type="ECO:0000256" key="5">
    <source>
        <dbReference type="ARBA" id="ARBA00022989"/>
    </source>
</evidence>
<dbReference type="InterPro" id="IPR051539">
    <property type="entry name" value="T4SS-coupling_protein"/>
</dbReference>
<comment type="subcellular location">
    <subcellularLocation>
        <location evidence="1">Cell membrane</location>
        <topology evidence="1">Multi-pass membrane protein</topology>
    </subcellularLocation>
</comment>
<dbReference type="SUPFAM" id="SSF52540">
    <property type="entry name" value="P-loop containing nucleoside triphosphate hydrolases"/>
    <property type="match status" value="1"/>
</dbReference>
<dbReference type="GO" id="GO:0006793">
    <property type="term" value="P:phosphorus metabolic process"/>
    <property type="evidence" value="ECO:0007669"/>
    <property type="project" value="UniProtKB-ARBA"/>
</dbReference>
<name>A0A844BCE4_9BURK</name>
<dbReference type="Pfam" id="PF02534">
    <property type="entry name" value="T4SS-DNA_transf"/>
    <property type="match status" value="1"/>
</dbReference>
<feature type="domain" description="PLD phosphodiesterase" evidence="8">
    <location>
        <begin position="669"/>
        <end position="696"/>
    </location>
</feature>
<keyword evidence="6 7" id="KW-0472">Membrane</keyword>
<feature type="transmembrane region" description="Helical" evidence="7">
    <location>
        <begin position="54"/>
        <end position="78"/>
    </location>
</feature>
<dbReference type="Gene3D" id="3.30.870.10">
    <property type="entry name" value="Endonuclease Chain A"/>
    <property type="match status" value="1"/>
</dbReference>
<evidence type="ECO:0000256" key="4">
    <source>
        <dbReference type="ARBA" id="ARBA00022692"/>
    </source>
</evidence>
<evidence type="ECO:0000313" key="10">
    <source>
        <dbReference type="Proteomes" id="UP000487350"/>
    </source>
</evidence>
<dbReference type="SUPFAM" id="SSF56024">
    <property type="entry name" value="Phospholipase D/nuclease"/>
    <property type="match status" value="1"/>
</dbReference>
<gene>
    <name evidence="9" type="ORF">GHT07_18800</name>
</gene>
<comment type="caution">
    <text evidence="9">The sequence shown here is derived from an EMBL/GenBank/DDBJ whole genome shotgun (WGS) entry which is preliminary data.</text>
</comment>
<dbReference type="InterPro" id="IPR001736">
    <property type="entry name" value="PLipase_D/transphosphatidylase"/>
</dbReference>
<dbReference type="CDD" id="cd09170">
    <property type="entry name" value="PLDc_Nuc"/>
    <property type="match status" value="1"/>
</dbReference>
<evidence type="ECO:0000259" key="8">
    <source>
        <dbReference type="PROSITE" id="PS50035"/>
    </source>
</evidence>
<keyword evidence="5 7" id="KW-1133">Transmembrane helix</keyword>
<evidence type="ECO:0000256" key="2">
    <source>
        <dbReference type="ARBA" id="ARBA00008806"/>
    </source>
</evidence>
<dbReference type="OrthoDB" id="9759295at2"/>
<dbReference type="GO" id="GO:0003824">
    <property type="term" value="F:catalytic activity"/>
    <property type="evidence" value="ECO:0007669"/>
    <property type="project" value="InterPro"/>
</dbReference>
<dbReference type="InterPro" id="IPR025202">
    <property type="entry name" value="PLD-like_dom"/>
</dbReference>
<dbReference type="PROSITE" id="PS50035">
    <property type="entry name" value="PLD"/>
    <property type="match status" value="1"/>
</dbReference>
<dbReference type="SMART" id="SM00155">
    <property type="entry name" value="PLDc"/>
    <property type="match status" value="1"/>
</dbReference>
<dbReference type="Gene3D" id="3.40.50.300">
    <property type="entry name" value="P-loop containing nucleotide triphosphate hydrolases"/>
    <property type="match status" value="1"/>
</dbReference>
<comment type="similarity">
    <text evidence="2">Belongs to the VirD4/TraG family.</text>
</comment>
<reference evidence="9 10" key="1">
    <citation type="submission" date="2019-11" db="EMBL/GenBank/DDBJ databases">
        <title>Caenimonas koreensis gen. nov., sp. nov., isolated from activated sludge.</title>
        <authorList>
            <person name="Seung H.R."/>
        </authorList>
    </citation>
    <scope>NUCLEOTIDE SEQUENCE [LARGE SCALE GENOMIC DNA]</scope>
    <source>
        <strain evidence="9 10">EMB320</strain>
    </source>
</reference>
<dbReference type="PANTHER" id="PTHR37937">
    <property type="entry name" value="CONJUGATIVE TRANSFER: DNA TRANSPORT"/>
    <property type="match status" value="1"/>
</dbReference>
<dbReference type="InterPro" id="IPR003688">
    <property type="entry name" value="TraG/VirD4"/>
</dbReference>
<evidence type="ECO:0000256" key="7">
    <source>
        <dbReference type="SAM" id="Phobius"/>
    </source>
</evidence>
<evidence type="ECO:0000256" key="3">
    <source>
        <dbReference type="ARBA" id="ARBA00022475"/>
    </source>
</evidence>
<proteinExistence type="inferred from homology"/>
<dbReference type="Pfam" id="PF13091">
    <property type="entry name" value="PLDc_2"/>
    <property type="match status" value="1"/>
</dbReference>
<dbReference type="RefSeq" id="WP_153586644.1">
    <property type="nucleotide sequence ID" value="NZ_WJBU01000023.1"/>
</dbReference>